<keyword evidence="2" id="KW-0812">Transmembrane</keyword>
<organism evidence="4 5">
    <name type="scientific">Petrolisthes cinctipes</name>
    <name type="common">Flat porcelain crab</name>
    <dbReference type="NCBI Taxonomy" id="88211"/>
    <lineage>
        <taxon>Eukaryota</taxon>
        <taxon>Metazoa</taxon>
        <taxon>Ecdysozoa</taxon>
        <taxon>Arthropoda</taxon>
        <taxon>Crustacea</taxon>
        <taxon>Multicrustacea</taxon>
        <taxon>Malacostraca</taxon>
        <taxon>Eumalacostraca</taxon>
        <taxon>Eucarida</taxon>
        <taxon>Decapoda</taxon>
        <taxon>Pleocyemata</taxon>
        <taxon>Anomura</taxon>
        <taxon>Galatheoidea</taxon>
        <taxon>Porcellanidae</taxon>
        <taxon>Petrolisthes</taxon>
    </lineage>
</organism>
<name>A0AAE1FD77_PETCI</name>
<sequence length="992" mass="108791">MAGRKRRRRRKKECAVCGWRIVWWRWSSECEPVRRLHRIMVVMEMVGRGGGWRWRCWLLEVVLMVMLMAAVGVVECRAGLHPLSTQTLLQTAVAVPERESAEVGGTSAEEDRILVRKRRQETDDAANTGEVGEVPNPEEAAAPPPQPAPPPAQPAPPPPQPAPPPPRPAVPPPPRPAVPPPPRPAVPPPRPPAPPPSSSQPGQTPLRTKPPKPRTRVSKQEDGDGEEGADEESEAEDLCDFGSSPEENLCSWTNLKVAELKWRSTTGDSSFWMGGPEEDVSYGDNLGGYALFETSQIPKQGNGGLESAMLMSPIRNTTGATGTCVKFWYSIGGLSPDRLRVLLHPVPESASESDPVDDMMEGYDGSGDLVLWEARDMTLAEWKEGQVVYTFDRKHSIIFEGIPVVSDDINRRYRGFFALDELSFTSSSQCGAFCTFEGGTCGWSQDTNDDFDWQLSRGSLNPSTGPPRDRSSFANDGLMGGYAFIDSSYPRRPGDTARLMSQEFQGTNPDSPLCMRFWTHMYGNGVGSLSVLIYDVNSAEDRVIWTISGEAGNAWYQGQVPIASPTPFKVVFQGEVGANSLGDIAIDDISVVQGACPSAPQVAAAKSGDCTFEVDECNWANPSPRDRLDEMDWVRSVAADNRYPARDHTIGTTQVGAGADSLTKSRGFYMTLPRGAVQRGGDRSWLISPTMTGSPDPMCIAFWYFMYEPFIDPSGPSLGSLKLHLRYQSSEGDLVTLPVWGLRNHQGPNWMYGQARVQIDQDYVVIFEGVWGSSRGNGFMALDDITLFAGDCSTKPEKALTSGGDCDFQRDACMWKNITSDPDFRWTTASVSRRPANLPDHTFGGPVGYAYFDVFNQNARPQSLTLLSPPMDKDEDNAPICISFWYAYFGASDTTKLKVVRESYDRTAEEENRFGEPVELWTVDAQNIGAQRPEWQFGQVQVDASADYRISLVGMASNGGFAIDDIKTYGGSCGHRPPRAVPSSSDSNAVAS</sequence>
<feature type="domain" description="MAM" evidence="3">
    <location>
        <begin position="608"/>
        <end position="794"/>
    </location>
</feature>
<dbReference type="Proteomes" id="UP001286313">
    <property type="component" value="Unassembled WGS sequence"/>
</dbReference>
<gene>
    <name evidence="4" type="ORF">Pcinc_023337</name>
</gene>
<accession>A0AAE1FD77</accession>
<feature type="domain" description="MAM" evidence="3">
    <location>
        <begin position="804"/>
        <end position="975"/>
    </location>
</feature>
<feature type="compositionally biased region" description="Pro residues" evidence="1">
    <location>
        <begin position="142"/>
        <end position="198"/>
    </location>
</feature>
<dbReference type="GO" id="GO:0016020">
    <property type="term" value="C:membrane"/>
    <property type="evidence" value="ECO:0007669"/>
    <property type="project" value="InterPro"/>
</dbReference>
<reference evidence="4" key="1">
    <citation type="submission" date="2023-10" db="EMBL/GenBank/DDBJ databases">
        <title>Genome assemblies of two species of porcelain crab, Petrolisthes cinctipes and Petrolisthes manimaculis (Anomura: Porcellanidae).</title>
        <authorList>
            <person name="Angst P."/>
        </authorList>
    </citation>
    <scope>NUCLEOTIDE SEQUENCE</scope>
    <source>
        <strain evidence="4">PB745_01</strain>
        <tissue evidence="4">Gill</tissue>
    </source>
</reference>
<feature type="transmembrane region" description="Helical" evidence="2">
    <location>
        <begin position="57"/>
        <end position="74"/>
    </location>
</feature>
<feature type="region of interest" description="Disordered" evidence="1">
    <location>
        <begin position="96"/>
        <end position="247"/>
    </location>
</feature>
<dbReference type="Pfam" id="PF00629">
    <property type="entry name" value="MAM"/>
    <property type="match status" value="4"/>
</dbReference>
<dbReference type="InterPro" id="IPR051560">
    <property type="entry name" value="MAM_domain-containing"/>
</dbReference>
<keyword evidence="5" id="KW-1185">Reference proteome</keyword>
<dbReference type="SMART" id="SM00137">
    <property type="entry name" value="MAM"/>
    <property type="match status" value="4"/>
</dbReference>
<dbReference type="PANTHER" id="PTHR23282">
    <property type="entry name" value="APICAL ENDOSOMAL GLYCOPROTEIN PRECURSOR"/>
    <property type="match status" value="1"/>
</dbReference>
<dbReference type="InterPro" id="IPR013320">
    <property type="entry name" value="ConA-like_dom_sf"/>
</dbReference>
<dbReference type="AlphaFoldDB" id="A0AAE1FD77"/>
<dbReference type="Gene3D" id="2.60.120.200">
    <property type="match status" value="4"/>
</dbReference>
<dbReference type="PROSITE" id="PS50060">
    <property type="entry name" value="MAM_2"/>
    <property type="match status" value="4"/>
</dbReference>
<comment type="caution">
    <text evidence="4">The sequence shown here is derived from an EMBL/GenBank/DDBJ whole genome shotgun (WGS) entry which is preliminary data.</text>
</comment>
<dbReference type="CDD" id="cd06263">
    <property type="entry name" value="MAM"/>
    <property type="match status" value="4"/>
</dbReference>
<dbReference type="InterPro" id="IPR000998">
    <property type="entry name" value="MAM_dom"/>
</dbReference>
<dbReference type="PRINTS" id="PR01217">
    <property type="entry name" value="PRICHEXTENSN"/>
</dbReference>
<evidence type="ECO:0000313" key="4">
    <source>
        <dbReference type="EMBL" id="KAK3871531.1"/>
    </source>
</evidence>
<keyword evidence="2" id="KW-0472">Membrane</keyword>
<evidence type="ECO:0000256" key="1">
    <source>
        <dbReference type="SAM" id="MobiDB-lite"/>
    </source>
</evidence>
<feature type="compositionally biased region" description="Acidic residues" evidence="1">
    <location>
        <begin position="223"/>
        <end position="239"/>
    </location>
</feature>
<evidence type="ECO:0000259" key="3">
    <source>
        <dbReference type="PROSITE" id="PS50060"/>
    </source>
</evidence>
<proteinExistence type="predicted"/>
<protein>
    <recommendedName>
        <fullName evidence="3">MAM domain-containing protein</fullName>
    </recommendedName>
</protein>
<feature type="domain" description="MAM" evidence="3">
    <location>
        <begin position="237"/>
        <end position="432"/>
    </location>
</feature>
<dbReference type="SUPFAM" id="SSF49899">
    <property type="entry name" value="Concanavalin A-like lectins/glucanases"/>
    <property type="match status" value="4"/>
</dbReference>
<evidence type="ECO:0000313" key="5">
    <source>
        <dbReference type="Proteomes" id="UP001286313"/>
    </source>
</evidence>
<dbReference type="PRINTS" id="PR00020">
    <property type="entry name" value="MAMDOMAIN"/>
</dbReference>
<keyword evidence="2" id="KW-1133">Transmembrane helix</keyword>
<evidence type="ECO:0000256" key="2">
    <source>
        <dbReference type="SAM" id="Phobius"/>
    </source>
</evidence>
<feature type="domain" description="MAM" evidence="3">
    <location>
        <begin position="432"/>
        <end position="598"/>
    </location>
</feature>
<dbReference type="PANTHER" id="PTHR23282:SF101">
    <property type="entry name" value="MAM DOMAIN-CONTAINING PROTEIN"/>
    <property type="match status" value="1"/>
</dbReference>
<dbReference type="EMBL" id="JAWQEG010002500">
    <property type="protein sequence ID" value="KAK3871531.1"/>
    <property type="molecule type" value="Genomic_DNA"/>
</dbReference>